<reference evidence="8 9" key="1">
    <citation type="journal article" date="2018" name="Sci. Rep.">
        <title>Genome sequence of the cauliflower mushroom Sparassis crispa (Hanabiratake) and its association with beneficial usage.</title>
        <authorList>
            <person name="Kiyama R."/>
            <person name="Furutani Y."/>
            <person name="Kawaguchi K."/>
            <person name="Nakanishi T."/>
        </authorList>
    </citation>
    <scope>NUCLEOTIDE SEQUENCE [LARGE SCALE GENOMIC DNA]</scope>
</reference>
<dbReference type="STRING" id="139825.A0A401GS11"/>
<feature type="compositionally biased region" description="Low complexity" evidence="7">
    <location>
        <begin position="154"/>
        <end position="164"/>
    </location>
</feature>
<feature type="region of interest" description="Disordered" evidence="7">
    <location>
        <begin position="150"/>
        <end position="280"/>
    </location>
</feature>
<evidence type="ECO:0008006" key="10">
    <source>
        <dbReference type="Google" id="ProtNLM"/>
    </source>
</evidence>
<evidence type="ECO:0000256" key="6">
    <source>
        <dbReference type="ARBA" id="ARBA00023242"/>
    </source>
</evidence>
<feature type="compositionally biased region" description="Polar residues" evidence="7">
    <location>
        <begin position="195"/>
        <end position="213"/>
    </location>
</feature>
<dbReference type="InterPro" id="IPR012423">
    <property type="entry name" value="Eaf7/MRGBP"/>
</dbReference>
<comment type="similarity">
    <text evidence="2">Belongs to the EAF7 family.</text>
</comment>
<dbReference type="OrthoDB" id="5595141at2759"/>
<evidence type="ECO:0000256" key="3">
    <source>
        <dbReference type="ARBA" id="ARBA00022853"/>
    </source>
</evidence>
<protein>
    <recommendedName>
        <fullName evidence="10">Chromatin modification-related protein EAF7</fullName>
    </recommendedName>
</protein>
<dbReference type="InParanoid" id="A0A401GS11"/>
<evidence type="ECO:0000256" key="2">
    <source>
        <dbReference type="ARBA" id="ARBA00007117"/>
    </source>
</evidence>
<evidence type="ECO:0000313" key="8">
    <source>
        <dbReference type="EMBL" id="GBE85031.1"/>
    </source>
</evidence>
<keyword evidence="3" id="KW-0156">Chromatin regulator</keyword>
<dbReference type="GO" id="GO:0035267">
    <property type="term" value="C:NuA4 histone acetyltransferase complex"/>
    <property type="evidence" value="ECO:0007669"/>
    <property type="project" value="TreeGrafter"/>
</dbReference>
<name>A0A401GS11_9APHY</name>
<dbReference type="Proteomes" id="UP000287166">
    <property type="component" value="Unassembled WGS sequence"/>
</dbReference>
<dbReference type="PANTHER" id="PTHR13581:SF5">
    <property type="entry name" value="MRG_MORF4L-BINDING PROTEIN"/>
    <property type="match status" value="1"/>
</dbReference>
<dbReference type="PANTHER" id="PTHR13581">
    <property type="entry name" value="MRG-BINDING PROTEIN"/>
    <property type="match status" value="1"/>
</dbReference>
<dbReference type="EMBL" id="BFAD01000007">
    <property type="protein sequence ID" value="GBE85031.1"/>
    <property type="molecule type" value="Genomic_DNA"/>
</dbReference>
<dbReference type="GeneID" id="38781948"/>
<keyword evidence="4" id="KW-0805">Transcription regulation</keyword>
<evidence type="ECO:0000256" key="7">
    <source>
        <dbReference type="SAM" id="MobiDB-lite"/>
    </source>
</evidence>
<dbReference type="GO" id="GO:0006357">
    <property type="term" value="P:regulation of transcription by RNA polymerase II"/>
    <property type="evidence" value="ECO:0007669"/>
    <property type="project" value="TreeGrafter"/>
</dbReference>
<keyword evidence="6" id="KW-0539">Nucleus</keyword>
<dbReference type="Pfam" id="PF07904">
    <property type="entry name" value="Eaf7"/>
    <property type="match status" value="1"/>
</dbReference>
<keyword evidence="5" id="KW-0804">Transcription</keyword>
<gene>
    <name evidence="8" type="ORF">SCP_0702170</name>
</gene>
<evidence type="ECO:0000256" key="4">
    <source>
        <dbReference type="ARBA" id="ARBA00023015"/>
    </source>
</evidence>
<dbReference type="RefSeq" id="XP_027615944.1">
    <property type="nucleotide sequence ID" value="XM_027760143.1"/>
</dbReference>
<comment type="subcellular location">
    <subcellularLocation>
        <location evidence="1">Nucleus</location>
    </subcellularLocation>
</comment>
<evidence type="ECO:0000256" key="5">
    <source>
        <dbReference type="ARBA" id="ARBA00023163"/>
    </source>
</evidence>
<dbReference type="AlphaFoldDB" id="A0A401GS11"/>
<organism evidence="8 9">
    <name type="scientific">Sparassis crispa</name>
    <dbReference type="NCBI Taxonomy" id="139825"/>
    <lineage>
        <taxon>Eukaryota</taxon>
        <taxon>Fungi</taxon>
        <taxon>Dikarya</taxon>
        <taxon>Basidiomycota</taxon>
        <taxon>Agaricomycotina</taxon>
        <taxon>Agaricomycetes</taxon>
        <taxon>Polyporales</taxon>
        <taxon>Sparassidaceae</taxon>
        <taxon>Sparassis</taxon>
    </lineage>
</organism>
<evidence type="ECO:0000256" key="1">
    <source>
        <dbReference type="ARBA" id="ARBA00004123"/>
    </source>
</evidence>
<comment type="caution">
    <text evidence="8">The sequence shown here is derived from an EMBL/GenBank/DDBJ whole genome shotgun (WGS) entry which is preliminary data.</text>
</comment>
<dbReference type="GO" id="GO:0005634">
    <property type="term" value="C:nucleus"/>
    <property type="evidence" value="ECO:0007669"/>
    <property type="project" value="UniProtKB-SubCell"/>
</dbReference>
<proteinExistence type="inferred from homology"/>
<feature type="compositionally biased region" description="Basic residues" evidence="7">
    <location>
        <begin position="248"/>
        <end position="257"/>
    </location>
</feature>
<sequence length="280" mass="30336">MFKLEPISTPSFLIMDVDEVNIHGGSEEFDFLDSVEGEIALFRAVTRARPVGIHRHFHVLTIRNSIYADTGRLVPVDDIWAKLRRCYDLEILENIEADGYDVPGESSSPAVPVPSPSPSENLAIHPFFRYEYTLPPDASIDSLISKRRMRATASIPSSSPGPSSSHHDKSAGGARQSKRAKTKLRNMAGLVGGDSDSSALTQESGDESINPTPRESYATGTDGGSQSAEDEDVEMREPSPVPSTTTKTTRKTTKYTRRGSGASRGRGGSTAGARGKRKKK</sequence>
<accession>A0A401GS11</accession>
<dbReference type="GO" id="GO:0006325">
    <property type="term" value="P:chromatin organization"/>
    <property type="evidence" value="ECO:0007669"/>
    <property type="project" value="UniProtKB-KW"/>
</dbReference>
<evidence type="ECO:0000313" key="9">
    <source>
        <dbReference type="Proteomes" id="UP000287166"/>
    </source>
</evidence>
<keyword evidence="9" id="KW-1185">Reference proteome</keyword>